<comment type="caution">
    <text evidence="1">The sequence shown here is derived from an EMBL/GenBank/DDBJ whole genome shotgun (WGS) entry which is preliminary data.</text>
</comment>
<dbReference type="EMBL" id="MHVI01000032">
    <property type="protein sequence ID" value="OHA90499.1"/>
    <property type="molecule type" value="Genomic_DNA"/>
</dbReference>
<accession>A0A1G2T0Z5</accession>
<dbReference type="Proteomes" id="UP000177746">
    <property type="component" value="Unassembled WGS sequence"/>
</dbReference>
<evidence type="ECO:0000313" key="2">
    <source>
        <dbReference type="Proteomes" id="UP000177746"/>
    </source>
</evidence>
<dbReference type="PANTHER" id="PTHR43845">
    <property type="entry name" value="BLR5969 PROTEIN"/>
    <property type="match status" value="1"/>
</dbReference>
<protein>
    <recommendedName>
        <fullName evidence="3">AMP-dependent synthetase/ligase domain-containing protein</fullName>
    </recommendedName>
</protein>
<dbReference type="PANTHER" id="PTHR43845:SF1">
    <property type="entry name" value="BLR5969 PROTEIN"/>
    <property type="match status" value="1"/>
</dbReference>
<sequence length="426" mass="47648">MHPISLSELIQYTWRHSDFYRHFWNRHGFNPAKHFTGEKDLKKIPLITKEDLLSVPARSRSILDPTDWYYFTAISSGTTAQPMVCFQSRFLTPSYYRFFTGLLKQPALSILILRPASSASVLLGGALRETYFNPGSIISLAEPGDLVATARLTREVEADQIIARPSEAIRLAPFLSETGYSPERISFLWMSGEPLTTAISILLKKLYPRATVLYLYAMTEGPNALGMRSSRCETLDALGSNTYHLNTDGYLFETVDESLVVTILDNIPTPLIRYKTADRAIIRENVKCSCGFKQGPVVSIGARNENRSYKIGGVTFRSEEITSVLKTLMGLVTEDFALHIEQRAENDRLVTVLHLSTRPIAAQSPLIARAVREALEQKLQVARSLSLGEFIRRGTATLTVDFNGSLSGRTIHPPFEIEKPFSHTPS</sequence>
<gene>
    <name evidence="1" type="ORF">A2665_02740</name>
</gene>
<dbReference type="SUPFAM" id="SSF56801">
    <property type="entry name" value="Acetyl-CoA synthetase-like"/>
    <property type="match status" value="1"/>
</dbReference>
<organism evidence="1 2">
    <name type="scientific">Candidatus Zambryskibacteria bacterium RIFCSPHIGHO2_01_FULL_46_30</name>
    <dbReference type="NCBI Taxonomy" id="1802739"/>
    <lineage>
        <taxon>Bacteria</taxon>
        <taxon>Candidatus Zambryskiibacteriota</taxon>
    </lineage>
</organism>
<evidence type="ECO:0000313" key="1">
    <source>
        <dbReference type="EMBL" id="OHA90499.1"/>
    </source>
</evidence>
<reference evidence="1 2" key="1">
    <citation type="journal article" date="2016" name="Nat. Commun.">
        <title>Thousands of microbial genomes shed light on interconnected biogeochemical processes in an aquifer system.</title>
        <authorList>
            <person name="Anantharaman K."/>
            <person name="Brown C.T."/>
            <person name="Hug L.A."/>
            <person name="Sharon I."/>
            <person name="Castelle C.J."/>
            <person name="Probst A.J."/>
            <person name="Thomas B.C."/>
            <person name="Singh A."/>
            <person name="Wilkins M.J."/>
            <person name="Karaoz U."/>
            <person name="Brodie E.L."/>
            <person name="Williams K.H."/>
            <person name="Hubbard S.S."/>
            <person name="Banfield J.F."/>
        </authorList>
    </citation>
    <scope>NUCLEOTIDE SEQUENCE [LARGE SCALE GENOMIC DNA]</scope>
</reference>
<evidence type="ECO:0008006" key="3">
    <source>
        <dbReference type="Google" id="ProtNLM"/>
    </source>
</evidence>
<dbReference type="AlphaFoldDB" id="A0A1G2T0Z5"/>
<dbReference type="Gene3D" id="3.40.50.12780">
    <property type="entry name" value="N-terminal domain of ligase-like"/>
    <property type="match status" value="1"/>
</dbReference>
<proteinExistence type="predicted"/>
<name>A0A1G2T0Z5_9BACT</name>
<dbReference type="InterPro" id="IPR042099">
    <property type="entry name" value="ANL_N_sf"/>
</dbReference>